<organism evidence="3 4">
    <name type="scientific">Ruminococcus turbiniformis</name>
    <dbReference type="NCBI Taxonomy" id="2881258"/>
    <lineage>
        <taxon>Bacteria</taxon>
        <taxon>Bacillati</taxon>
        <taxon>Bacillota</taxon>
        <taxon>Clostridia</taxon>
        <taxon>Eubacteriales</taxon>
        <taxon>Oscillospiraceae</taxon>
        <taxon>Ruminococcus</taxon>
    </lineage>
</organism>
<keyword evidence="2" id="KW-0812">Transmembrane</keyword>
<keyword evidence="2" id="KW-1133">Transmembrane helix</keyword>
<feature type="transmembrane region" description="Helical" evidence="2">
    <location>
        <begin position="12"/>
        <end position="29"/>
    </location>
</feature>
<feature type="region of interest" description="Disordered" evidence="1">
    <location>
        <begin position="97"/>
        <end position="121"/>
    </location>
</feature>
<dbReference type="InterPro" id="IPR014245">
    <property type="entry name" value="Spore_III_AF"/>
</dbReference>
<protein>
    <submittedName>
        <fullName evidence="3">Stage III sporulation protein AF</fullName>
    </submittedName>
</protein>
<dbReference type="Pfam" id="PF09581">
    <property type="entry name" value="Spore_III_AF"/>
    <property type="match status" value="1"/>
</dbReference>
<evidence type="ECO:0000313" key="4">
    <source>
        <dbReference type="Proteomes" id="UP001198151"/>
    </source>
</evidence>
<comment type="caution">
    <text evidence="3">The sequence shown here is derived from an EMBL/GenBank/DDBJ whole genome shotgun (WGS) entry which is preliminary data.</text>
</comment>
<sequence>MVFEQIYEWIRSIAVCLVVMTAVLHAVPGKDYVKYIRFFTGLVLIILMFTPLLKLSGMEQRFRTIWADEEYRMNRKEIEDAAGRYEKLESEILFPEEVVGGENGSGDAPSSGNESEAQEGKIEVEEIVIGE</sequence>
<dbReference type="Proteomes" id="UP001198151">
    <property type="component" value="Unassembled WGS sequence"/>
</dbReference>
<dbReference type="EMBL" id="JAJEQX010000004">
    <property type="protein sequence ID" value="MCC2253481.1"/>
    <property type="molecule type" value="Genomic_DNA"/>
</dbReference>
<gene>
    <name evidence="3" type="ORF">LKD70_03340</name>
</gene>
<evidence type="ECO:0000256" key="2">
    <source>
        <dbReference type="SAM" id="Phobius"/>
    </source>
</evidence>
<name>A0ABS8FTU7_9FIRM</name>
<keyword evidence="2" id="KW-0472">Membrane</keyword>
<feature type="transmembrane region" description="Helical" evidence="2">
    <location>
        <begin position="35"/>
        <end position="53"/>
    </location>
</feature>
<reference evidence="3 4" key="1">
    <citation type="submission" date="2021-10" db="EMBL/GenBank/DDBJ databases">
        <title>Anaerobic single-cell dispensing facilitates the cultivation of human gut bacteria.</title>
        <authorList>
            <person name="Afrizal A."/>
        </authorList>
    </citation>
    <scope>NUCLEOTIDE SEQUENCE [LARGE SCALE GENOMIC DNA]</scope>
    <source>
        <strain evidence="3 4">CLA-AA-H200</strain>
    </source>
</reference>
<accession>A0ABS8FTU7</accession>
<proteinExistence type="predicted"/>
<evidence type="ECO:0000256" key="1">
    <source>
        <dbReference type="SAM" id="MobiDB-lite"/>
    </source>
</evidence>
<keyword evidence="4" id="KW-1185">Reference proteome</keyword>
<evidence type="ECO:0000313" key="3">
    <source>
        <dbReference type="EMBL" id="MCC2253481.1"/>
    </source>
</evidence>